<dbReference type="InterPro" id="IPR045256">
    <property type="entry name" value="RanBP1_RanBD"/>
</dbReference>
<feature type="compositionally biased region" description="Polar residues" evidence="3">
    <location>
        <begin position="15"/>
        <end position="36"/>
    </location>
</feature>
<evidence type="ECO:0000256" key="2">
    <source>
        <dbReference type="PROSITE-ProRule" id="PRU00376"/>
    </source>
</evidence>
<name>A0A0A2IZG4_PENEN</name>
<dbReference type="AlphaFoldDB" id="A0A0A2IZG4"/>
<keyword evidence="7" id="KW-1185">Reference proteome</keyword>
<dbReference type="FunFam" id="2.30.29.30:FF:000254">
    <property type="entry name" value="Ran-specific GTPase-activating protein 1"/>
    <property type="match status" value="1"/>
</dbReference>
<feature type="region of interest" description="Disordered" evidence="3">
    <location>
        <begin position="1"/>
        <end position="108"/>
    </location>
</feature>
<feature type="domain" description="RanBD1" evidence="4">
    <location>
        <begin position="109"/>
        <end position="246"/>
    </location>
</feature>
<dbReference type="STRING" id="27334.A0A0A2IZG4"/>
<dbReference type="CDD" id="cd16905">
    <property type="entry name" value="YEATS_Taf14_like"/>
    <property type="match status" value="1"/>
</dbReference>
<dbReference type="SUPFAM" id="SSF50729">
    <property type="entry name" value="PH domain-like"/>
    <property type="match status" value="1"/>
</dbReference>
<dbReference type="GO" id="GO:0005096">
    <property type="term" value="F:GTPase activator activity"/>
    <property type="evidence" value="ECO:0007669"/>
    <property type="project" value="TreeGrafter"/>
</dbReference>
<dbReference type="Gene3D" id="2.30.29.30">
    <property type="entry name" value="Pleckstrin-homology domain (PH domain)/Phosphotyrosine-binding domain (PTB)"/>
    <property type="match status" value="1"/>
</dbReference>
<dbReference type="Proteomes" id="UP000030143">
    <property type="component" value="Unassembled WGS sequence"/>
</dbReference>
<organism evidence="6 7">
    <name type="scientific">Penicillium expansum</name>
    <name type="common">Blue mold rot fungus</name>
    <dbReference type="NCBI Taxonomy" id="27334"/>
    <lineage>
        <taxon>Eukaryota</taxon>
        <taxon>Fungi</taxon>
        <taxon>Dikarya</taxon>
        <taxon>Ascomycota</taxon>
        <taxon>Pezizomycotina</taxon>
        <taxon>Eurotiomycetes</taxon>
        <taxon>Eurotiomycetidae</taxon>
        <taxon>Eurotiales</taxon>
        <taxon>Aspergillaceae</taxon>
        <taxon>Penicillium</taxon>
    </lineage>
</organism>
<dbReference type="VEuPathDB" id="FungiDB:PEXP_038010"/>
<dbReference type="InterPro" id="IPR038704">
    <property type="entry name" value="YEAST_sf"/>
</dbReference>
<dbReference type="InterPro" id="IPR055129">
    <property type="entry name" value="YEATS_dom"/>
</dbReference>
<dbReference type="InterPro" id="IPR045255">
    <property type="entry name" value="RanBP1-like"/>
</dbReference>
<dbReference type="RefSeq" id="XP_016601562.1">
    <property type="nucleotide sequence ID" value="XM_016745957.1"/>
</dbReference>
<dbReference type="GO" id="GO:0005643">
    <property type="term" value="C:nuclear pore"/>
    <property type="evidence" value="ECO:0007669"/>
    <property type="project" value="TreeGrafter"/>
</dbReference>
<comment type="caution">
    <text evidence="6">The sequence shown here is derived from an EMBL/GenBank/DDBJ whole genome shotgun (WGS) entry which is preliminary data.</text>
</comment>
<feature type="compositionally biased region" description="Basic and acidic residues" evidence="3">
    <location>
        <begin position="45"/>
        <end position="57"/>
    </location>
</feature>
<dbReference type="GeneID" id="27681377"/>
<evidence type="ECO:0000259" key="5">
    <source>
        <dbReference type="PROSITE" id="PS51037"/>
    </source>
</evidence>
<dbReference type="GO" id="GO:0005737">
    <property type="term" value="C:cytoplasm"/>
    <property type="evidence" value="ECO:0007669"/>
    <property type="project" value="TreeGrafter"/>
</dbReference>
<sequence length="582" mass="65920">MSDITETKPDPAISASETQPEEITTATGEGEQSTTEAVADSVTETAEKAVDTAKDAAVKTSDSMFSMFGGGPKKEKKEEAEEPTDEPSGSSKAQKANDEDEVEESADVHFEPVIHLTEKVETKTNEELEEQSFKMRAKLFKFDRESKEWKERGTGDVRLLKHKENQKTRLVMRRDKTLKVCANHYIVPDMKLSANVGSDRSWVWNAAADVSEGEPEAQTLAIRFANSENANAFKDAFETAQVENEKLFNAEDPEDSPEDPLTSFELNSPLHQIALRIYQRRNFTIYEFLLPGYFETTAQTCLRDAHLSALVNKIIMPDVKRTVRLITEQNIIDKPSEVEGFPQRSWHIEVWLVNEKGALVPANIFDKVTYHLHPSFGERATQVFKQPPFRIQEEGWGEFDMSIELTADKSYTIQHDLNFAQTRYESKHVLTFKNPKPALMAALRESGPVPGDENGIKHKRPAGGEESAKKKKRTDKNVDMDKLADGLQKLNEDDLLQVVQMVHDHKAADSYTKNDVERKFLSILGLYQRENIDLRFLDVYSEQNANHSPFNSTVGEFHVDLYTLPDALIKMLWDFTAERGAL</sequence>
<reference evidence="6 7" key="1">
    <citation type="journal article" date="2015" name="Mol. Plant Microbe Interact.">
        <title>Genome, transcriptome, and functional analyses of Penicillium expansum provide new insights into secondary metabolism and pathogenicity.</title>
        <authorList>
            <person name="Ballester A.R."/>
            <person name="Marcet-Houben M."/>
            <person name="Levin E."/>
            <person name="Sela N."/>
            <person name="Selma-Lazaro C."/>
            <person name="Carmona L."/>
            <person name="Wisniewski M."/>
            <person name="Droby S."/>
            <person name="Gonzalez-Candelas L."/>
            <person name="Gabaldon T."/>
        </authorList>
    </citation>
    <scope>NUCLEOTIDE SEQUENCE [LARGE SCALE GENOMIC DNA]</scope>
    <source>
        <strain evidence="6 7">MD-8</strain>
    </source>
</reference>
<dbReference type="PROSITE" id="PS51037">
    <property type="entry name" value="YEATS"/>
    <property type="match status" value="1"/>
</dbReference>
<dbReference type="GO" id="GO:0006913">
    <property type="term" value="P:nucleocytoplasmic transport"/>
    <property type="evidence" value="ECO:0007669"/>
    <property type="project" value="InterPro"/>
</dbReference>
<evidence type="ECO:0000313" key="6">
    <source>
        <dbReference type="EMBL" id="KGO60505.1"/>
    </source>
</evidence>
<dbReference type="PROSITE" id="PS50196">
    <property type="entry name" value="RANBD1"/>
    <property type="match status" value="1"/>
</dbReference>
<dbReference type="Pfam" id="PF03366">
    <property type="entry name" value="YEATS"/>
    <property type="match status" value="1"/>
</dbReference>
<dbReference type="Pfam" id="PF00638">
    <property type="entry name" value="Ran_BP1"/>
    <property type="match status" value="1"/>
</dbReference>
<dbReference type="InterPro" id="IPR011993">
    <property type="entry name" value="PH-like_dom_sf"/>
</dbReference>
<dbReference type="OrthoDB" id="1741717at2759"/>
<evidence type="ECO:0000313" key="7">
    <source>
        <dbReference type="Proteomes" id="UP000030143"/>
    </source>
</evidence>
<dbReference type="PANTHER" id="PTHR23138:SF87">
    <property type="entry name" value="E3 SUMO-PROTEIN LIGASE RANBP2"/>
    <property type="match status" value="1"/>
</dbReference>
<dbReference type="HOGENOM" id="CLU_033564_0_0_1"/>
<evidence type="ECO:0000256" key="1">
    <source>
        <dbReference type="ARBA" id="ARBA00023242"/>
    </source>
</evidence>
<feature type="region of interest" description="Disordered" evidence="3">
    <location>
        <begin position="445"/>
        <end position="477"/>
    </location>
</feature>
<dbReference type="SMART" id="SM00160">
    <property type="entry name" value="RanBD"/>
    <property type="match status" value="1"/>
</dbReference>
<accession>A0A0A2IZG4</accession>
<dbReference type="EMBL" id="JQFZ01000070">
    <property type="protein sequence ID" value="KGO60505.1"/>
    <property type="molecule type" value="Genomic_DNA"/>
</dbReference>
<gene>
    <name evidence="6" type="ORF">PEX2_086870</name>
</gene>
<dbReference type="PANTHER" id="PTHR23138">
    <property type="entry name" value="RAN BINDING PROTEIN"/>
    <property type="match status" value="1"/>
</dbReference>
<proteinExistence type="predicted"/>
<evidence type="ECO:0000259" key="4">
    <source>
        <dbReference type="PROSITE" id="PS50196"/>
    </source>
</evidence>
<keyword evidence="1 2" id="KW-0539">Nucleus</keyword>
<dbReference type="InterPro" id="IPR000156">
    <property type="entry name" value="Ran_bind_dom"/>
</dbReference>
<comment type="subcellular location">
    <subcellularLocation>
        <location evidence="2">Nucleus</location>
    </subcellularLocation>
</comment>
<dbReference type="CDD" id="cd13179">
    <property type="entry name" value="RanBD_RanBP1"/>
    <property type="match status" value="1"/>
</dbReference>
<feature type="domain" description="YEATS" evidence="5">
    <location>
        <begin position="315"/>
        <end position="446"/>
    </location>
</feature>
<dbReference type="Gene3D" id="2.60.40.1970">
    <property type="entry name" value="YEATS domain"/>
    <property type="match status" value="1"/>
</dbReference>
<evidence type="ECO:0000256" key="3">
    <source>
        <dbReference type="SAM" id="MobiDB-lite"/>
    </source>
</evidence>
<protein>
    <submittedName>
        <fullName evidence="6">Uncharacterized protein</fullName>
    </submittedName>
</protein>